<comment type="caution">
    <text evidence="1">The sequence shown here is derived from an EMBL/GenBank/DDBJ whole genome shotgun (WGS) entry which is preliminary data.</text>
</comment>
<dbReference type="RefSeq" id="XP_018698825.1">
    <property type="nucleotide sequence ID" value="XM_018832946.1"/>
</dbReference>
<gene>
    <name evidence="1" type="ORF">AYL99_01430</name>
</gene>
<dbReference type="Proteomes" id="UP000078343">
    <property type="component" value="Unassembled WGS sequence"/>
</dbReference>
<accession>A0A179A029</accession>
<dbReference type="OrthoDB" id="16079at2759"/>
<keyword evidence="2" id="KW-1185">Reference proteome</keyword>
<dbReference type="InterPro" id="IPR029063">
    <property type="entry name" value="SAM-dependent_MTases_sf"/>
</dbReference>
<organism evidence="1 2">
    <name type="scientific">Fonsecaea erecta</name>
    <dbReference type="NCBI Taxonomy" id="1367422"/>
    <lineage>
        <taxon>Eukaryota</taxon>
        <taxon>Fungi</taxon>
        <taxon>Dikarya</taxon>
        <taxon>Ascomycota</taxon>
        <taxon>Pezizomycotina</taxon>
        <taxon>Eurotiomycetes</taxon>
        <taxon>Chaetothyriomycetidae</taxon>
        <taxon>Chaetothyriales</taxon>
        <taxon>Herpotrichiellaceae</taxon>
        <taxon>Fonsecaea</taxon>
    </lineage>
</organism>
<evidence type="ECO:0000313" key="2">
    <source>
        <dbReference type="Proteomes" id="UP000078343"/>
    </source>
</evidence>
<evidence type="ECO:0008006" key="3">
    <source>
        <dbReference type="Google" id="ProtNLM"/>
    </source>
</evidence>
<proteinExistence type="predicted"/>
<dbReference type="AlphaFoldDB" id="A0A179A029"/>
<dbReference type="Gene3D" id="3.40.50.150">
    <property type="entry name" value="Vaccinia Virus protein VP39"/>
    <property type="match status" value="1"/>
</dbReference>
<protein>
    <recommendedName>
        <fullName evidence="3">rRNA adenine N(6)-methyltransferase</fullName>
    </recommendedName>
</protein>
<reference evidence="1 2" key="1">
    <citation type="submission" date="2016-04" db="EMBL/GenBank/DDBJ databases">
        <title>Draft genome of Fonsecaea erecta CBS 125763.</title>
        <authorList>
            <person name="Weiss V.A."/>
            <person name="Vicente V.A."/>
            <person name="Raittz R.T."/>
            <person name="Moreno L.F."/>
            <person name="De Souza E.M."/>
            <person name="Pedrosa F.O."/>
            <person name="Steffens M.B."/>
            <person name="Faoro H."/>
            <person name="Tadra-Sfeir M.Z."/>
            <person name="Najafzadeh M.J."/>
            <person name="Felipe M.S."/>
            <person name="Teixeira M."/>
            <person name="Sun J."/>
            <person name="Xi L."/>
            <person name="Gomes R."/>
            <person name="De Azevedo C.M."/>
            <person name="Salgado C.G."/>
            <person name="Da Silva M.B."/>
            <person name="Nascimento M.F."/>
            <person name="Queiroz-Telles F."/>
            <person name="Attili D.S."/>
            <person name="Gorbushina A."/>
        </authorList>
    </citation>
    <scope>NUCLEOTIDE SEQUENCE [LARGE SCALE GENOMIC DNA]</scope>
    <source>
        <strain evidence="1 2">CBS 125763</strain>
    </source>
</reference>
<dbReference type="SUPFAM" id="SSF53335">
    <property type="entry name" value="S-adenosyl-L-methionine-dependent methyltransferases"/>
    <property type="match status" value="1"/>
</dbReference>
<sequence>MTESATDWAVQPATGAELSKRVAHVAHAALRQRPRAIGLAPQLANGIQTGLHLRVFEAVRGSGRYEITSELLCDDILKRLHTSLPAPNTCDIIDINPGQGLWSQSLHRLVQPRRHVLVESDLEKYGEHLQPLLRSGSTYRHATVLEDAFDPEKELLSQYDVEKAGSLGKPPEHNRSLLMTVNLSGAKVSIGGYMGSLSRKFFDELYLSLLSSPRAGYFRYGLIRVLAWIPDHEKDSYIPRTVHARHKQTVMLEATTDITEVAGASAETRSTRYRKWPDLELEELAVIDARARDVPGQRTPKSRLDMPPPRELLSIEPTPRNLRKADFTSDAEWVPRLLELDSQIKQKFPHWYRRYASGQSIRKLGLKTPLQKEWGELLRRANTTHKTHMKAVELVNQERQLISEWKSEIRNAKDHHLDSETEHSFQKRAEAIKENLKGLNRTNRIFAEKAIDDCRAWDMSPPVLAWNRREAHPLVVYDGEFDAPSRYMALLDVIPRADLISRIDTYDKMVCFRYIVTSLSLYFSRSVAEALRALVHEGLNDFVKTIPGIHDPTKGGWYDLTALRVRVLPTEIFVEIGLAYEKWPFRMSTEAILMATADPLAGYSGQEDDMK</sequence>
<evidence type="ECO:0000313" key="1">
    <source>
        <dbReference type="EMBL" id="OAP65458.1"/>
    </source>
</evidence>
<dbReference type="GeneID" id="30005600"/>
<name>A0A179A029_9EURO</name>
<dbReference type="EMBL" id="LVYI01000001">
    <property type="protein sequence ID" value="OAP65458.1"/>
    <property type="molecule type" value="Genomic_DNA"/>
</dbReference>